<accession>A0AAE9Y8P0</accession>
<dbReference type="Proteomes" id="UP001216390">
    <property type="component" value="Chromosome"/>
</dbReference>
<feature type="domain" description="OmpA-like" evidence="6">
    <location>
        <begin position="25"/>
        <end position="146"/>
    </location>
</feature>
<dbReference type="KEGG" id="ima:PO878_09430"/>
<dbReference type="Gene3D" id="3.30.1330.60">
    <property type="entry name" value="OmpA-like domain"/>
    <property type="match status" value="1"/>
</dbReference>
<keyword evidence="3" id="KW-0998">Cell outer membrane</keyword>
<dbReference type="InterPro" id="IPR006664">
    <property type="entry name" value="OMP_bac"/>
</dbReference>
<evidence type="ECO:0000256" key="4">
    <source>
        <dbReference type="PROSITE-ProRule" id="PRU00473"/>
    </source>
</evidence>
<dbReference type="InterPro" id="IPR036737">
    <property type="entry name" value="OmpA-like_sf"/>
</dbReference>
<name>A0AAE9Y8P0_9ACTN</name>
<dbReference type="PANTHER" id="PTHR30329">
    <property type="entry name" value="STATOR ELEMENT OF FLAGELLAR MOTOR COMPLEX"/>
    <property type="match status" value="1"/>
</dbReference>
<evidence type="ECO:0000256" key="5">
    <source>
        <dbReference type="SAM" id="MobiDB-lite"/>
    </source>
</evidence>
<comment type="subcellular location">
    <subcellularLocation>
        <location evidence="1">Cell outer membrane</location>
    </subcellularLocation>
</comment>
<sequence>MEPLAPLPPVGAFAPLDAIGPVGRSCGTLVTLTEAVLFDFGSDQLRPDADTVLDKLADVVNEADVPIAVPGHTDSIGEEDANLDLSRRRADAVRTALVDRGVITEVTTEGYGESRPVAPNTQPDGSDDPAGRQMNRRVEIVIGDVPG</sequence>
<protein>
    <submittedName>
        <fullName evidence="7">OmpA family protein</fullName>
    </submittedName>
</protein>
<organism evidence="7 8">
    <name type="scientific">Iamia majanohamensis</name>
    <dbReference type="NCBI Taxonomy" id="467976"/>
    <lineage>
        <taxon>Bacteria</taxon>
        <taxon>Bacillati</taxon>
        <taxon>Actinomycetota</taxon>
        <taxon>Acidimicrobiia</taxon>
        <taxon>Acidimicrobiales</taxon>
        <taxon>Iamiaceae</taxon>
        <taxon>Iamia</taxon>
    </lineage>
</organism>
<dbReference type="RefSeq" id="WP_272738458.1">
    <property type="nucleotide sequence ID" value="NZ_CP116942.1"/>
</dbReference>
<dbReference type="GO" id="GO:0009279">
    <property type="term" value="C:cell outer membrane"/>
    <property type="evidence" value="ECO:0007669"/>
    <property type="project" value="UniProtKB-SubCell"/>
</dbReference>
<proteinExistence type="predicted"/>
<dbReference type="PRINTS" id="PR01021">
    <property type="entry name" value="OMPADOMAIN"/>
</dbReference>
<dbReference type="EMBL" id="CP116942">
    <property type="protein sequence ID" value="WCO68944.1"/>
    <property type="molecule type" value="Genomic_DNA"/>
</dbReference>
<evidence type="ECO:0000256" key="1">
    <source>
        <dbReference type="ARBA" id="ARBA00004442"/>
    </source>
</evidence>
<gene>
    <name evidence="7" type="ORF">PO878_09430</name>
</gene>
<evidence type="ECO:0000256" key="2">
    <source>
        <dbReference type="ARBA" id="ARBA00023136"/>
    </source>
</evidence>
<dbReference type="AlphaFoldDB" id="A0AAE9Y8P0"/>
<keyword evidence="2 4" id="KW-0472">Membrane</keyword>
<keyword evidence="8" id="KW-1185">Reference proteome</keyword>
<dbReference type="PROSITE" id="PS51123">
    <property type="entry name" value="OMPA_2"/>
    <property type="match status" value="1"/>
</dbReference>
<dbReference type="CDD" id="cd07185">
    <property type="entry name" value="OmpA_C-like"/>
    <property type="match status" value="1"/>
</dbReference>
<evidence type="ECO:0000259" key="6">
    <source>
        <dbReference type="PROSITE" id="PS51123"/>
    </source>
</evidence>
<evidence type="ECO:0000313" key="7">
    <source>
        <dbReference type="EMBL" id="WCO68944.1"/>
    </source>
</evidence>
<evidence type="ECO:0000256" key="3">
    <source>
        <dbReference type="ARBA" id="ARBA00023237"/>
    </source>
</evidence>
<dbReference type="Pfam" id="PF00691">
    <property type="entry name" value="OmpA"/>
    <property type="match status" value="1"/>
</dbReference>
<dbReference type="InterPro" id="IPR006665">
    <property type="entry name" value="OmpA-like"/>
</dbReference>
<evidence type="ECO:0000313" key="8">
    <source>
        <dbReference type="Proteomes" id="UP001216390"/>
    </source>
</evidence>
<reference evidence="7" key="1">
    <citation type="submission" date="2023-01" db="EMBL/GenBank/DDBJ databases">
        <title>The diversity of Class Acidimicrobiia in South China Sea sediment environments and the proposal of Iamia marina sp. nov., a novel species of the genus Iamia.</title>
        <authorList>
            <person name="He Y."/>
            <person name="Tian X."/>
        </authorList>
    </citation>
    <scope>NUCLEOTIDE SEQUENCE</scope>
    <source>
        <strain evidence="7">DSM 19957</strain>
    </source>
</reference>
<dbReference type="PANTHER" id="PTHR30329:SF21">
    <property type="entry name" value="LIPOPROTEIN YIAD-RELATED"/>
    <property type="match status" value="1"/>
</dbReference>
<feature type="region of interest" description="Disordered" evidence="5">
    <location>
        <begin position="107"/>
        <end position="136"/>
    </location>
</feature>
<dbReference type="SUPFAM" id="SSF103088">
    <property type="entry name" value="OmpA-like"/>
    <property type="match status" value="1"/>
</dbReference>
<dbReference type="InterPro" id="IPR050330">
    <property type="entry name" value="Bact_OuterMem_StrucFunc"/>
</dbReference>